<dbReference type="InterPro" id="IPR050109">
    <property type="entry name" value="HTH-type_TetR-like_transc_reg"/>
</dbReference>
<dbReference type="PANTHER" id="PTHR30055:SF158">
    <property type="entry name" value="POSSIBLE TRANSCRIPTIONAL REGULATORY PROTEIN (PROBABLY TETR-FAMILY)"/>
    <property type="match status" value="1"/>
</dbReference>
<accession>A0A365H9R3</accession>
<gene>
    <name evidence="6" type="ORF">DPM19_08705</name>
</gene>
<dbReference type="Gene3D" id="1.10.357.10">
    <property type="entry name" value="Tetracycline Repressor, domain 2"/>
    <property type="match status" value="1"/>
</dbReference>
<dbReference type="PRINTS" id="PR00455">
    <property type="entry name" value="HTHTETR"/>
</dbReference>
<evidence type="ECO:0000259" key="5">
    <source>
        <dbReference type="PROSITE" id="PS50977"/>
    </source>
</evidence>
<evidence type="ECO:0000256" key="1">
    <source>
        <dbReference type="ARBA" id="ARBA00023015"/>
    </source>
</evidence>
<evidence type="ECO:0000256" key="4">
    <source>
        <dbReference type="PROSITE-ProRule" id="PRU00335"/>
    </source>
</evidence>
<dbReference type="InterPro" id="IPR036271">
    <property type="entry name" value="Tet_transcr_reg_TetR-rel_C_sf"/>
</dbReference>
<keyword evidence="2 4" id="KW-0238">DNA-binding</keyword>
<dbReference type="GO" id="GO:0000976">
    <property type="term" value="F:transcription cis-regulatory region binding"/>
    <property type="evidence" value="ECO:0007669"/>
    <property type="project" value="TreeGrafter"/>
</dbReference>
<dbReference type="Proteomes" id="UP000251891">
    <property type="component" value="Unassembled WGS sequence"/>
</dbReference>
<keyword evidence="7" id="KW-1185">Reference proteome</keyword>
<dbReference type="GO" id="GO:0003700">
    <property type="term" value="F:DNA-binding transcription factor activity"/>
    <property type="evidence" value="ECO:0007669"/>
    <property type="project" value="TreeGrafter"/>
</dbReference>
<keyword evidence="3" id="KW-0804">Transcription</keyword>
<dbReference type="PROSITE" id="PS50977">
    <property type="entry name" value="HTH_TETR_2"/>
    <property type="match status" value="1"/>
</dbReference>
<evidence type="ECO:0000256" key="3">
    <source>
        <dbReference type="ARBA" id="ARBA00023163"/>
    </source>
</evidence>
<keyword evidence="1" id="KW-0805">Transcription regulation</keyword>
<proteinExistence type="predicted"/>
<feature type="DNA-binding region" description="H-T-H motif" evidence="4">
    <location>
        <begin position="27"/>
        <end position="46"/>
    </location>
</feature>
<dbReference type="SUPFAM" id="SSF48498">
    <property type="entry name" value="Tetracyclin repressor-like, C-terminal domain"/>
    <property type="match status" value="1"/>
</dbReference>
<dbReference type="PROSITE" id="PS01081">
    <property type="entry name" value="HTH_TETR_1"/>
    <property type="match status" value="1"/>
</dbReference>
<sequence length="194" mass="21468">MSRPERERQMLDVAEQVFAERGYRAASMDEIAERCGVSKPMLYEYFGSKDGLLLACVARVRTELYDATAAAMSGVTEPEEILRRGMSAYFAFMDTRSRSFAMLIQEPMALPSATSEAIEAARRQQSGLIAPVLAAFAPDVPAHAVEAYAEIIIGACERLAIWRTHHPEVTAEEAARYMSDFSWHGLKVHVPGHG</sequence>
<dbReference type="PANTHER" id="PTHR30055">
    <property type="entry name" value="HTH-TYPE TRANSCRIPTIONAL REGULATOR RUTR"/>
    <property type="match status" value="1"/>
</dbReference>
<dbReference type="SUPFAM" id="SSF46689">
    <property type="entry name" value="Homeodomain-like"/>
    <property type="match status" value="1"/>
</dbReference>
<dbReference type="Pfam" id="PF21943">
    <property type="entry name" value="TetR_C_46"/>
    <property type="match status" value="1"/>
</dbReference>
<feature type="domain" description="HTH tetR-type" evidence="5">
    <location>
        <begin position="4"/>
        <end position="64"/>
    </location>
</feature>
<dbReference type="GO" id="GO:0045892">
    <property type="term" value="P:negative regulation of DNA-templated transcription"/>
    <property type="evidence" value="ECO:0007669"/>
    <property type="project" value="UniProtKB-ARBA"/>
</dbReference>
<dbReference type="InterPro" id="IPR023772">
    <property type="entry name" value="DNA-bd_HTH_TetR-type_CS"/>
</dbReference>
<dbReference type="InterPro" id="IPR054129">
    <property type="entry name" value="DesT_TetR_C"/>
</dbReference>
<dbReference type="OrthoDB" id="3767959at2"/>
<dbReference type="AlphaFoldDB" id="A0A365H9R3"/>
<dbReference type="Pfam" id="PF00440">
    <property type="entry name" value="TetR_N"/>
    <property type="match status" value="1"/>
</dbReference>
<dbReference type="FunFam" id="1.10.10.60:FF:000141">
    <property type="entry name" value="TetR family transcriptional regulator"/>
    <property type="match status" value="1"/>
</dbReference>
<name>A0A365H9R3_9ACTN</name>
<dbReference type="InterPro" id="IPR009057">
    <property type="entry name" value="Homeodomain-like_sf"/>
</dbReference>
<evidence type="ECO:0000313" key="7">
    <source>
        <dbReference type="Proteomes" id="UP000251891"/>
    </source>
</evidence>
<dbReference type="InterPro" id="IPR001647">
    <property type="entry name" value="HTH_TetR"/>
</dbReference>
<comment type="caution">
    <text evidence="6">The sequence shown here is derived from an EMBL/GenBank/DDBJ whole genome shotgun (WGS) entry which is preliminary data.</text>
</comment>
<dbReference type="EMBL" id="QLYX01000003">
    <property type="protein sequence ID" value="RAY15835.1"/>
    <property type="molecule type" value="Genomic_DNA"/>
</dbReference>
<evidence type="ECO:0000313" key="6">
    <source>
        <dbReference type="EMBL" id="RAY15835.1"/>
    </source>
</evidence>
<organism evidence="6 7">
    <name type="scientific">Actinomadura craniellae</name>
    <dbReference type="NCBI Taxonomy" id="2231787"/>
    <lineage>
        <taxon>Bacteria</taxon>
        <taxon>Bacillati</taxon>
        <taxon>Actinomycetota</taxon>
        <taxon>Actinomycetes</taxon>
        <taxon>Streptosporangiales</taxon>
        <taxon>Thermomonosporaceae</taxon>
        <taxon>Actinomadura</taxon>
    </lineage>
</organism>
<reference evidence="6 7" key="1">
    <citation type="submission" date="2018-06" db="EMBL/GenBank/DDBJ databases">
        <title>Actinomadura craniellae sp. nov. isolated from marine sponge Craniella sp.</title>
        <authorList>
            <person name="Li L."/>
            <person name="Xu Q.H."/>
            <person name="Lin H.W."/>
            <person name="Lu Y.H."/>
        </authorList>
    </citation>
    <scope>NUCLEOTIDE SEQUENCE [LARGE SCALE GENOMIC DNA]</scope>
    <source>
        <strain evidence="6 7">LHW63021</strain>
    </source>
</reference>
<protein>
    <submittedName>
        <fullName evidence="6">TetR/AcrR family transcriptional regulator</fullName>
    </submittedName>
</protein>
<evidence type="ECO:0000256" key="2">
    <source>
        <dbReference type="ARBA" id="ARBA00023125"/>
    </source>
</evidence>